<comment type="subcellular location">
    <subcellularLocation>
        <location evidence="1">Cell membrane</location>
        <topology evidence="1">Single-pass type I membrane protein</topology>
    </subcellularLocation>
</comment>
<evidence type="ECO:0000256" key="1">
    <source>
        <dbReference type="ARBA" id="ARBA00004251"/>
    </source>
</evidence>
<dbReference type="InterPro" id="IPR013210">
    <property type="entry name" value="LRR_N_plant-typ"/>
</dbReference>
<keyword evidence="8 12" id="KW-1133">Transmembrane helix</keyword>
<dbReference type="Pfam" id="PF23598">
    <property type="entry name" value="LRR_14"/>
    <property type="match status" value="1"/>
</dbReference>
<accession>A0A540MQJ8</accession>
<feature type="transmembrane region" description="Helical" evidence="12">
    <location>
        <begin position="832"/>
        <end position="853"/>
    </location>
</feature>
<dbReference type="GO" id="GO:0005886">
    <property type="term" value="C:plasma membrane"/>
    <property type="evidence" value="ECO:0007669"/>
    <property type="project" value="UniProtKB-SubCell"/>
</dbReference>
<keyword evidence="11" id="KW-0325">Glycoprotein</keyword>
<dbReference type="PRINTS" id="PR00019">
    <property type="entry name" value="LEURICHRPT"/>
</dbReference>
<evidence type="ECO:0000256" key="2">
    <source>
        <dbReference type="ARBA" id="ARBA00009592"/>
    </source>
</evidence>
<comment type="caution">
    <text evidence="16">The sequence shown here is derived from an EMBL/GenBank/DDBJ whole genome shotgun (WGS) entry which is preliminary data.</text>
</comment>
<proteinExistence type="inferred from homology"/>
<feature type="chain" id="PRO_5022198863" evidence="13">
    <location>
        <begin position="32"/>
        <end position="887"/>
    </location>
</feature>
<evidence type="ECO:0000256" key="11">
    <source>
        <dbReference type="ARBA" id="ARBA00023180"/>
    </source>
</evidence>
<dbReference type="Pfam" id="PF13855">
    <property type="entry name" value="LRR_8"/>
    <property type="match status" value="2"/>
</dbReference>
<dbReference type="PANTHER" id="PTHR48063:SF101">
    <property type="entry name" value="LRR RECEPTOR-LIKE SERINE_THREONINE-PROTEIN KINASE FLS2"/>
    <property type="match status" value="1"/>
</dbReference>
<feature type="domain" description="Disease resistance R13L4/SHOC-2-like LRR" evidence="15">
    <location>
        <begin position="133"/>
        <end position="250"/>
    </location>
</feature>
<organism evidence="16 17">
    <name type="scientific">Malus baccata</name>
    <name type="common">Siberian crab apple</name>
    <name type="synonym">Pyrus baccata</name>
    <dbReference type="NCBI Taxonomy" id="106549"/>
    <lineage>
        <taxon>Eukaryota</taxon>
        <taxon>Viridiplantae</taxon>
        <taxon>Streptophyta</taxon>
        <taxon>Embryophyta</taxon>
        <taxon>Tracheophyta</taxon>
        <taxon>Spermatophyta</taxon>
        <taxon>Magnoliopsida</taxon>
        <taxon>eudicotyledons</taxon>
        <taxon>Gunneridae</taxon>
        <taxon>Pentapetalae</taxon>
        <taxon>rosids</taxon>
        <taxon>fabids</taxon>
        <taxon>Rosales</taxon>
        <taxon>Rosaceae</taxon>
        <taxon>Amygdaloideae</taxon>
        <taxon>Maleae</taxon>
        <taxon>Malus</taxon>
    </lineage>
</organism>
<dbReference type="InterPro" id="IPR003591">
    <property type="entry name" value="Leu-rich_rpt_typical-subtyp"/>
</dbReference>
<dbReference type="PANTHER" id="PTHR48063">
    <property type="entry name" value="LRR RECEPTOR-LIKE KINASE"/>
    <property type="match status" value="1"/>
</dbReference>
<feature type="domain" description="Leucine-rich repeat-containing N-terminal plant-type" evidence="14">
    <location>
        <begin position="54"/>
        <end position="95"/>
    </location>
</feature>
<evidence type="ECO:0000256" key="12">
    <source>
        <dbReference type="SAM" id="Phobius"/>
    </source>
</evidence>
<dbReference type="InterPro" id="IPR046956">
    <property type="entry name" value="RLP23-like"/>
</dbReference>
<evidence type="ECO:0000256" key="7">
    <source>
        <dbReference type="ARBA" id="ARBA00022737"/>
    </source>
</evidence>
<evidence type="ECO:0000256" key="13">
    <source>
        <dbReference type="SAM" id="SignalP"/>
    </source>
</evidence>
<dbReference type="Pfam" id="PF08263">
    <property type="entry name" value="LRRNT_2"/>
    <property type="match status" value="1"/>
</dbReference>
<dbReference type="FunFam" id="3.80.10.10:FF:000041">
    <property type="entry name" value="LRR receptor-like serine/threonine-protein kinase ERECTA"/>
    <property type="match status" value="2"/>
</dbReference>
<comment type="similarity">
    <text evidence="2">Belongs to the RLP family.</text>
</comment>
<evidence type="ECO:0000313" key="16">
    <source>
        <dbReference type="EMBL" id="TQE00503.1"/>
    </source>
</evidence>
<dbReference type="Proteomes" id="UP000315295">
    <property type="component" value="Unassembled WGS sequence"/>
</dbReference>
<keyword evidence="3" id="KW-1003">Cell membrane</keyword>
<keyword evidence="17" id="KW-1185">Reference proteome</keyword>
<keyword evidence="4" id="KW-0433">Leucine-rich repeat</keyword>
<keyword evidence="10" id="KW-0675">Receptor</keyword>
<evidence type="ECO:0000256" key="6">
    <source>
        <dbReference type="ARBA" id="ARBA00022729"/>
    </source>
</evidence>
<keyword evidence="5 12" id="KW-0812">Transmembrane</keyword>
<protein>
    <submittedName>
        <fullName evidence="16">Uncharacterized protein</fullName>
    </submittedName>
</protein>
<evidence type="ECO:0000256" key="8">
    <source>
        <dbReference type="ARBA" id="ARBA00022989"/>
    </source>
</evidence>
<dbReference type="SUPFAM" id="SSF52047">
    <property type="entry name" value="RNI-like"/>
    <property type="match status" value="1"/>
</dbReference>
<dbReference type="STRING" id="106549.A0A540MQJ8"/>
<dbReference type="SUPFAM" id="SSF52058">
    <property type="entry name" value="L domain-like"/>
    <property type="match status" value="1"/>
</dbReference>
<keyword evidence="9 12" id="KW-0472">Membrane</keyword>
<dbReference type="InterPro" id="IPR032675">
    <property type="entry name" value="LRR_dom_sf"/>
</dbReference>
<dbReference type="SMART" id="SM00369">
    <property type="entry name" value="LRR_TYP"/>
    <property type="match status" value="8"/>
</dbReference>
<dbReference type="AlphaFoldDB" id="A0A540MQJ8"/>
<evidence type="ECO:0000256" key="4">
    <source>
        <dbReference type="ARBA" id="ARBA00022614"/>
    </source>
</evidence>
<gene>
    <name evidence="16" type="ORF">C1H46_013859</name>
</gene>
<dbReference type="Gene3D" id="3.80.10.10">
    <property type="entry name" value="Ribonuclease Inhibitor"/>
    <property type="match status" value="3"/>
</dbReference>
<evidence type="ECO:0000256" key="3">
    <source>
        <dbReference type="ARBA" id="ARBA00022475"/>
    </source>
</evidence>
<dbReference type="SMART" id="SM00365">
    <property type="entry name" value="LRR_SD22"/>
    <property type="match status" value="4"/>
</dbReference>
<evidence type="ECO:0000259" key="14">
    <source>
        <dbReference type="Pfam" id="PF08263"/>
    </source>
</evidence>
<evidence type="ECO:0000313" key="17">
    <source>
        <dbReference type="Proteomes" id="UP000315295"/>
    </source>
</evidence>
<dbReference type="EMBL" id="VIEB01000211">
    <property type="protein sequence ID" value="TQE00503.1"/>
    <property type="molecule type" value="Genomic_DNA"/>
</dbReference>
<evidence type="ECO:0000256" key="5">
    <source>
        <dbReference type="ARBA" id="ARBA00022692"/>
    </source>
</evidence>
<name>A0A540MQJ8_MALBA</name>
<evidence type="ECO:0000256" key="9">
    <source>
        <dbReference type="ARBA" id="ARBA00023136"/>
    </source>
</evidence>
<keyword evidence="7" id="KW-0677">Repeat</keyword>
<dbReference type="FunFam" id="3.80.10.10:FF:001347">
    <property type="entry name" value="LRR receptor-like serine/threonine-protein kinase GSO2"/>
    <property type="match status" value="1"/>
</dbReference>
<evidence type="ECO:0000259" key="15">
    <source>
        <dbReference type="Pfam" id="PF23598"/>
    </source>
</evidence>
<dbReference type="InterPro" id="IPR001611">
    <property type="entry name" value="Leu-rich_rpt"/>
</dbReference>
<dbReference type="Pfam" id="PF00560">
    <property type="entry name" value="LRR_1"/>
    <property type="match status" value="7"/>
</dbReference>
<dbReference type="InterPro" id="IPR055414">
    <property type="entry name" value="LRR_R13L4/SHOC2-like"/>
</dbReference>
<keyword evidence="6 13" id="KW-0732">Signal</keyword>
<feature type="signal peptide" evidence="13">
    <location>
        <begin position="1"/>
        <end position="31"/>
    </location>
</feature>
<dbReference type="FunFam" id="3.80.10.10:FF:000111">
    <property type="entry name" value="LRR receptor-like serine/threonine-protein kinase ERECTA"/>
    <property type="match status" value="1"/>
</dbReference>
<dbReference type="PROSITE" id="PS51450">
    <property type="entry name" value="LRR"/>
    <property type="match status" value="2"/>
</dbReference>
<sequence>MENDGIRCLKKFFHTSIVVLLFLQCFNPSLSSGFYNVSFGFGAIGHRVVTRCIESEREALLSFKQGLIDDYNLLSSWGREEHKQDCCKWLGIHCSNRTNHATQLDLGWYHMNEVYSLQQKGQQEYPEYYFQGKMMSPKLIELPHLKYLDLSSVNLTGTQLPDFIGSLSNLRHLGLWDASFGGRIPTQIGNLTHLQFLDLSYNHLVNLENLNSWLPRLSSLTYLDLSENNLSNVHDWMEAVNKLPKLTNLSLFYCSLPSPLIHSSTLFNINSSKSLAHVDLTFNQLTSSSIFVWLSNFSTSLVQLGLSHNNFTGSLPDVIGNMSSLVSLDLSFNQFEGVISERHLSGLSRLRSLSLSSTSLTLNFHSKWVPPFQLDYIILGSCKMGPHFPNWLQTQKSYRRLDISNAGISDILPSWFWEGLSHAPEIDYVDLSNNQIRGTITNSQINFVCFSRKLNLSWNQFEGQVPPLLLKASSSLFLSHNKFSGLFSFLLPVNASHLRLLDLSSNHLHGELPDCWTHFKNLLILDLSDNRFFGRLPTTMGSLLSIQTLNLNNNGFVGELPSSLKNYTSLMVFDVGENKLSGLIPEWLGVGLPHLTILILRSNHFYGSIPSQLCNMGSIQILDFSMNNISGSIPKCLNSLTNLALRGSSSLTISHYYNVSSIGLTLLYDDEASLIWKGIMSKYKSTLGLVKSIHLSSNRLSGEIPSEITDLVGLVSLNLSRNNLTGQITPKIGKLQSLDLLDLSNNQIHGTIPTSLFGISGLGKLDLSNNHLSGKIPMGSQLQTYEPSVFAGNPLLCGIPLQTCSPEETTPAEQPVVKNQDEDNDGFITPGFYVSLGLGFVVGFWGVCGSLIFDRSWRYTYFKLLNGLNDWLYVKVALFRQRRMLVE</sequence>
<reference evidence="16 17" key="1">
    <citation type="journal article" date="2019" name="G3 (Bethesda)">
        <title>Sequencing of a Wild Apple (Malus baccata) Genome Unravels the Differences Between Cultivated and Wild Apple Species Regarding Disease Resistance and Cold Tolerance.</title>
        <authorList>
            <person name="Chen X."/>
        </authorList>
    </citation>
    <scope>NUCLEOTIDE SEQUENCE [LARGE SCALE GENOMIC DNA]</scope>
    <source>
        <strain evidence="17">cv. Shandingzi</strain>
        <tissue evidence="16">Leaves</tissue>
    </source>
</reference>
<evidence type="ECO:0000256" key="10">
    <source>
        <dbReference type="ARBA" id="ARBA00023170"/>
    </source>
</evidence>